<dbReference type="InterPro" id="IPR052682">
    <property type="entry name" value="MZB1"/>
</dbReference>
<protein>
    <submittedName>
        <fullName evidence="2">Marginal zone B-and B1-cell-specific protein</fullName>
    </submittedName>
</protein>
<dbReference type="PANTHER" id="PTHR15881:SF2">
    <property type="entry name" value="MARGINAL ZONE B- AND B1-CELL-SPECIFIC PROTEIN"/>
    <property type="match status" value="1"/>
</dbReference>
<dbReference type="PANTHER" id="PTHR15881">
    <property type="entry name" value="MARGINAL ZONE B- AND B1-CELL-SPECIFIC PROTEIN"/>
    <property type="match status" value="1"/>
</dbReference>
<accession>A0A646QFJ0</accession>
<name>A0A646QFJ0_9MYRI</name>
<sequence>MAELKLFVFLISLYFYASYAKEPELIPMKFKAPELSEEETESNYIPDALKCDACQAVAFQIKQALLSAKDRKKSKELVESEILDILWPLCDNGFEQYGLKEVEGVNRLSGPGLETTESAGLVQMGGKWPRRIRDICSVLIGDLDEMELYKVLKKDSRRFNNFVCKEHCTNVKKKKESRKTEL</sequence>
<organism evidence="2">
    <name type="scientific">Hemiscolopendra marginata</name>
    <dbReference type="NCBI Taxonomy" id="943146"/>
    <lineage>
        <taxon>Eukaryota</taxon>
        <taxon>Metazoa</taxon>
        <taxon>Ecdysozoa</taxon>
        <taxon>Arthropoda</taxon>
        <taxon>Myriapoda</taxon>
        <taxon>Chilopoda</taxon>
        <taxon>Pleurostigmophora</taxon>
        <taxon>Scolopendromorpha</taxon>
        <taxon>Scolopendridae</taxon>
        <taxon>Hemiscolopendra</taxon>
    </lineage>
</organism>
<evidence type="ECO:0000313" key="2">
    <source>
        <dbReference type="EMBL" id="MUP40502.1"/>
    </source>
</evidence>
<feature type="chain" id="PRO_5025032860" evidence="1">
    <location>
        <begin position="21"/>
        <end position="182"/>
    </location>
</feature>
<reference evidence="2" key="1">
    <citation type="submission" date="2018-11" db="EMBL/GenBank/DDBJ databases">
        <title>Venom-gland transcriptomics and venom proteomics of the Florida green centipede (Hemiscolopendra marginata) reveal sex-based variation in a centipede venom.</title>
        <authorList>
            <person name="Nystrom G.S."/>
            <person name="Ward M.J."/>
            <person name="Ellsworth S.A."/>
            <person name="Rokyta D.R."/>
        </authorList>
    </citation>
    <scope>NUCLEOTIDE SEQUENCE</scope>
    <source>
        <tissue evidence="2">Venom gland</tissue>
    </source>
</reference>
<dbReference type="GO" id="GO:0034663">
    <property type="term" value="C:endoplasmic reticulum chaperone complex"/>
    <property type="evidence" value="ECO:0007669"/>
    <property type="project" value="TreeGrafter"/>
</dbReference>
<dbReference type="EMBL" id="GHBY01000325">
    <property type="protein sequence ID" value="MUP40502.1"/>
    <property type="molecule type" value="Transcribed_RNA"/>
</dbReference>
<keyword evidence="1" id="KW-0732">Signal</keyword>
<dbReference type="AlphaFoldDB" id="A0A646QFJ0"/>
<evidence type="ECO:0000256" key="1">
    <source>
        <dbReference type="SAM" id="SignalP"/>
    </source>
</evidence>
<feature type="signal peptide" evidence="1">
    <location>
        <begin position="1"/>
        <end position="20"/>
    </location>
</feature>
<proteinExistence type="predicted"/>
<dbReference type="GO" id="GO:0005576">
    <property type="term" value="C:extracellular region"/>
    <property type="evidence" value="ECO:0007669"/>
    <property type="project" value="TreeGrafter"/>
</dbReference>